<dbReference type="EMBL" id="JAKZHW010000001">
    <property type="protein sequence ID" value="MCH8614518.1"/>
    <property type="molecule type" value="Genomic_DNA"/>
</dbReference>
<dbReference type="RefSeq" id="WP_241444616.1">
    <property type="nucleotide sequence ID" value="NZ_JAKZHW010000001.1"/>
</dbReference>
<name>A0ABS9VHS2_9SPHN</name>
<evidence type="ECO:0000313" key="1">
    <source>
        <dbReference type="EMBL" id="MCH8614518.1"/>
    </source>
</evidence>
<proteinExistence type="predicted"/>
<comment type="caution">
    <text evidence="1">The sequence shown here is derived from an EMBL/GenBank/DDBJ whole genome shotgun (WGS) entry which is preliminary data.</text>
</comment>
<gene>
    <name evidence="1" type="ORF">LZ016_00135</name>
</gene>
<evidence type="ECO:0000313" key="2">
    <source>
        <dbReference type="Proteomes" id="UP001203058"/>
    </source>
</evidence>
<reference evidence="1 2" key="1">
    <citation type="submission" date="2022-03" db="EMBL/GenBank/DDBJ databases">
        <authorList>
            <person name="Jo J.-H."/>
            <person name="Im W.-T."/>
        </authorList>
    </citation>
    <scope>NUCLEOTIDE SEQUENCE [LARGE SCALE GENOMIC DNA]</scope>
    <source>
        <strain evidence="1 2">SM33</strain>
    </source>
</reference>
<keyword evidence="2" id="KW-1185">Reference proteome</keyword>
<accession>A0ABS9VHS2</accession>
<dbReference type="Proteomes" id="UP001203058">
    <property type="component" value="Unassembled WGS sequence"/>
</dbReference>
<protein>
    <submittedName>
        <fullName evidence="1">Uncharacterized protein</fullName>
    </submittedName>
</protein>
<organism evidence="1 2">
    <name type="scientific">Sphingomonas telluris</name>
    <dbReference type="NCBI Taxonomy" id="2907998"/>
    <lineage>
        <taxon>Bacteria</taxon>
        <taxon>Pseudomonadati</taxon>
        <taxon>Pseudomonadota</taxon>
        <taxon>Alphaproteobacteria</taxon>
        <taxon>Sphingomonadales</taxon>
        <taxon>Sphingomonadaceae</taxon>
        <taxon>Sphingomonas</taxon>
    </lineage>
</organism>
<sequence>MKDPYQGLSDGDRKIVALIATAIANGSLLPHNRHSPLAARRVFEALKGACVMRCDGDKLN</sequence>